<dbReference type="InterPro" id="IPR003715">
    <property type="entry name" value="Poly_export_N"/>
</dbReference>
<dbReference type="InterPro" id="IPR049712">
    <property type="entry name" value="Poly_export"/>
</dbReference>
<feature type="domain" description="AprE-like long alpha-helical hairpin" evidence="3">
    <location>
        <begin position="149"/>
        <end position="334"/>
    </location>
</feature>
<dbReference type="PANTHER" id="PTHR33619">
    <property type="entry name" value="POLYSACCHARIDE EXPORT PROTEIN GFCE-RELATED"/>
    <property type="match status" value="1"/>
</dbReference>
<dbReference type="RefSeq" id="WP_097030653.1">
    <property type="nucleotide sequence ID" value="NZ_OAOQ01000008.1"/>
</dbReference>
<gene>
    <name evidence="4" type="ORF">SAMN05878503_10870</name>
</gene>
<organism evidence="4 5">
    <name type="scientific">Cereibacter ovatus</name>
    <dbReference type="NCBI Taxonomy" id="439529"/>
    <lineage>
        <taxon>Bacteria</taxon>
        <taxon>Pseudomonadati</taxon>
        <taxon>Pseudomonadota</taxon>
        <taxon>Alphaproteobacteria</taxon>
        <taxon>Rhodobacterales</taxon>
        <taxon>Paracoccaceae</taxon>
        <taxon>Cereibacter</taxon>
    </lineage>
</organism>
<evidence type="ECO:0000259" key="3">
    <source>
        <dbReference type="Pfam" id="PF25994"/>
    </source>
</evidence>
<protein>
    <submittedName>
        <fullName evidence="4">Exopolysaccharide production protein ExoF</fullName>
    </submittedName>
</protein>
<name>A0A285CU82_9RHOB</name>
<keyword evidence="1" id="KW-0732">Signal</keyword>
<evidence type="ECO:0000256" key="1">
    <source>
        <dbReference type="ARBA" id="ARBA00022729"/>
    </source>
</evidence>
<sequence length="401" mass="42282">MIPGILAFCAALSAGAAARAEEYAIRPGDLVDVSVLSHPELTRTYRVRLDGAITMHILGSVEAAGLSPAQLESSLEQQLSEVFEGSTSATVEVAEYRPVIVGGQVVAPGAYPFQPGLDVAGALALARGTGASTLSDDLSASMRVESETARHALLRAQLAGLLVERARLVAERDGLAEITVPDEARTTLGAAAGALAEAQEALRAARDEELTLRLAAIDATRRLAEEEAGAYSERQQLIRSQLDATQKELDGQLKLAERGLALNQRMFDLRVSEAGYRADELEAVALEAQARKTISDAEAGKQGATVLRAGEVATALAEIDADIAEIRVDMDQARRFVAVFGGQAKAAEMTGAGMVYRLRRRGPEGVTVIAASPDTLLQPGDMLEVATLEQTPDPSGGMNDR</sequence>
<reference evidence="5" key="1">
    <citation type="submission" date="2017-08" db="EMBL/GenBank/DDBJ databases">
        <authorList>
            <person name="Varghese N."/>
            <person name="Submissions S."/>
        </authorList>
    </citation>
    <scope>NUCLEOTIDE SEQUENCE [LARGE SCALE GENOMIC DNA]</scope>
    <source>
        <strain evidence="5">JA234</strain>
    </source>
</reference>
<evidence type="ECO:0000313" key="4">
    <source>
        <dbReference type="EMBL" id="SNX71117.1"/>
    </source>
</evidence>
<evidence type="ECO:0000259" key="2">
    <source>
        <dbReference type="Pfam" id="PF02563"/>
    </source>
</evidence>
<proteinExistence type="predicted"/>
<dbReference type="Gene3D" id="3.30.1950.10">
    <property type="entry name" value="wza like domain"/>
    <property type="match status" value="1"/>
</dbReference>
<dbReference type="EMBL" id="OAOQ01000008">
    <property type="protein sequence ID" value="SNX71117.1"/>
    <property type="molecule type" value="Genomic_DNA"/>
</dbReference>
<dbReference type="AlphaFoldDB" id="A0A285CU82"/>
<evidence type="ECO:0000313" key="5">
    <source>
        <dbReference type="Proteomes" id="UP000219467"/>
    </source>
</evidence>
<dbReference type="Pfam" id="PF02563">
    <property type="entry name" value="Poly_export"/>
    <property type="match status" value="1"/>
</dbReference>
<dbReference type="OrthoDB" id="197007at2"/>
<dbReference type="GO" id="GO:0015159">
    <property type="term" value="F:polysaccharide transmembrane transporter activity"/>
    <property type="evidence" value="ECO:0007669"/>
    <property type="project" value="InterPro"/>
</dbReference>
<dbReference type="Pfam" id="PF25994">
    <property type="entry name" value="HH_AprE"/>
    <property type="match status" value="1"/>
</dbReference>
<accession>A0A285CU82</accession>
<dbReference type="Proteomes" id="UP000219467">
    <property type="component" value="Unassembled WGS sequence"/>
</dbReference>
<dbReference type="PANTHER" id="PTHR33619:SF3">
    <property type="entry name" value="POLYSACCHARIDE EXPORT PROTEIN GFCE-RELATED"/>
    <property type="match status" value="1"/>
</dbReference>
<keyword evidence="5" id="KW-1185">Reference proteome</keyword>
<dbReference type="InterPro" id="IPR058781">
    <property type="entry name" value="HH_AprE-like"/>
</dbReference>
<feature type="domain" description="Polysaccharide export protein N-terminal" evidence="2">
    <location>
        <begin position="19"/>
        <end position="93"/>
    </location>
</feature>